<sequence length="257" mass="29336">MIENITPEQKEKNKQYILDHFEEYVCDSRGNFVNAVDFEGTYGTDYYCIGKGGLTPEGYREIKAKFGVRHKQNGAEERERQFRENITSNSDNQQSPPNPVPEQSQNPISPSKNNNPQTQDQERVTNNYNNQTQNNPPNQDQPSDNPKENPNNPLPSSTDIQSSYNSDSTKSVIDNNPTLTTPEQKNQVNQLLKLIITAELLIKEKKFNPQTLSQLIKEKEQSTPSYQALNKEGRMDQVIQQLQNIQKAQKNNNPVVK</sequence>
<evidence type="ECO:0000313" key="3">
    <source>
        <dbReference type="Proteomes" id="UP000789508"/>
    </source>
</evidence>
<reference evidence="2" key="1">
    <citation type="submission" date="2021-06" db="EMBL/GenBank/DDBJ databases">
        <authorList>
            <person name="Kallberg Y."/>
            <person name="Tangrot J."/>
            <person name="Rosling A."/>
        </authorList>
    </citation>
    <scope>NUCLEOTIDE SEQUENCE</scope>
    <source>
        <strain evidence="2">FL130A</strain>
    </source>
</reference>
<dbReference type="AlphaFoldDB" id="A0A9N9HXY4"/>
<feature type="region of interest" description="Disordered" evidence="1">
    <location>
        <begin position="87"/>
        <end position="184"/>
    </location>
</feature>
<protein>
    <submittedName>
        <fullName evidence="2">2389_t:CDS:1</fullName>
    </submittedName>
</protein>
<comment type="caution">
    <text evidence="2">The sequence shown here is derived from an EMBL/GenBank/DDBJ whole genome shotgun (WGS) entry which is preliminary data.</text>
</comment>
<organism evidence="2 3">
    <name type="scientific">Ambispora leptoticha</name>
    <dbReference type="NCBI Taxonomy" id="144679"/>
    <lineage>
        <taxon>Eukaryota</taxon>
        <taxon>Fungi</taxon>
        <taxon>Fungi incertae sedis</taxon>
        <taxon>Mucoromycota</taxon>
        <taxon>Glomeromycotina</taxon>
        <taxon>Glomeromycetes</taxon>
        <taxon>Archaeosporales</taxon>
        <taxon>Ambisporaceae</taxon>
        <taxon>Ambispora</taxon>
    </lineage>
</organism>
<dbReference type="Proteomes" id="UP000789508">
    <property type="component" value="Unassembled WGS sequence"/>
</dbReference>
<evidence type="ECO:0000256" key="1">
    <source>
        <dbReference type="SAM" id="MobiDB-lite"/>
    </source>
</evidence>
<name>A0A9N9HXY4_9GLOM</name>
<feature type="compositionally biased region" description="Polar residues" evidence="1">
    <location>
        <begin position="148"/>
        <end position="184"/>
    </location>
</feature>
<dbReference type="EMBL" id="CAJVPS010022699">
    <property type="protein sequence ID" value="CAG8711502.1"/>
    <property type="molecule type" value="Genomic_DNA"/>
</dbReference>
<accession>A0A9N9HXY4</accession>
<feature type="non-terminal residue" evidence="2">
    <location>
        <position position="1"/>
    </location>
</feature>
<feature type="compositionally biased region" description="Polar residues" evidence="1">
    <location>
        <begin position="87"/>
        <end position="119"/>
    </location>
</feature>
<evidence type="ECO:0000313" key="2">
    <source>
        <dbReference type="EMBL" id="CAG8711502.1"/>
    </source>
</evidence>
<dbReference type="OrthoDB" id="2447538at2759"/>
<proteinExistence type="predicted"/>
<feature type="compositionally biased region" description="Low complexity" evidence="1">
    <location>
        <begin position="125"/>
        <end position="144"/>
    </location>
</feature>
<gene>
    <name evidence="2" type="ORF">ALEPTO_LOCUS11926</name>
</gene>
<keyword evidence="3" id="KW-1185">Reference proteome</keyword>